<name>A0ACC5VCY8_STUCH</name>
<dbReference type="EMBL" id="JAHHFP010000003">
    <property type="protein sequence ID" value="MBX7270406.1"/>
    <property type="molecule type" value="Genomic_DNA"/>
</dbReference>
<dbReference type="Proteomes" id="UP000782475">
    <property type="component" value="Unassembled WGS sequence"/>
</dbReference>
<reference evidence="1 2" key="1">
    <citation type="journal article" date="2021" name="Appl. Microbiol. Biotechnol.">
        <title>Biotechnological applications of marine bacteria in bioremediation of environments polluted with hydrocarbons and plastics.</title>
        <authorList>
            <person name="Muriel-Millan L.F."/>
            <person name="Millan-Lopez S."/>
            <person name="Pardo-Lopez L."/>
        </authorList>
    </citation>
    <scope>NUCLEOTIDE SEQUENCE [LARGE SCALE GENOMIC DNA]</scope>
    <source>
        <strain evidence="1 2">GOM4</strain>
    </source>
</reference>
<accession>A0ACC5VCY8</accession>
<organism evidence="1 2">
    <name type="scientific">Stutzerimonas chloritidismutans</name>
    <name type="common">Pseudomonas chloritidismutans</name>
    <dbReference type="NCBI Taxonomy" id="203192"/>
    <lineage>
        <taxon>Bacteria</taxon>
        <taxon>Pseudomonadati</taxon>
        <taxon>Pseudomonadota</taxon>
        <taxon>Gammaproteobacteria</taxon>
        <taxon>Pseudomonadales</taxon>
        <taxon>Pseudomonadaceae</taxon>
        <taxon>Stutzerimonas</taxon>
    </lineage>
</organism>
<evidence type="ECO:0000313" key="1">
    <source>
        <dbReference type="EMBL" id="MBX7270406.1"/>
    </source>
</evidence>
<protein>
    <submittedName>
        <fullName evidence="1">Site-specific integrase</fullName>
    </submittedName>
</protein>
<gene>
    <name evidence="1" type="ORF">KJJ99_01125</name>
</gene>
<comment type="caution">
    <text evidence="1">The sequence shown here is derived from an EMBL/GenBank/DDBJ whole genome shotgun (WGS) entry which is preliminary data.</text>
</comment>
<proteinExistence type="predicted"/>
<evidence type="ECO:0000313" key="2">
    <source>
        <dbReference type="Proteomes" id="UP000782475"/>
    </source>
</evidence>
<sequence length="421" mass="47512">MNVTSPISIPFYKGLSLIVEPGHEEHLRIALANISAVTDAINRFHSSPLLTEFMDTTLSRFLRENTYAGKSEHMLRARMEKLKVILTRDNPTRRVAELDRADVQRLKDQLPLLLKQNSASGSKGANLTTYYQLFNRMLDEALESKLITDAIKVATCSTKQAEVTKPFLDSNLIQMLSGWPYQKYLAGTLPKVYQDAKPYRFWLLPLGLYTGARLNELCQLRVHDVIRDVHGVELIDINDNGYNKSLKTGSSARQIPICTKLVEMGFINFVEERRQADGNDALLFGELSFDPKHLYSRDPSRFFCGPCTGTGYIGQHCPPAVNGGLNFKSLRRSFAVRLERSGISPSTIAYLLGHEGSAPEVTADHYLEKPLSLRLLEQMERGLTYNIQTDEIRWEHFKMLLHSQAGRGKRGRKASCSFTNA</sequence>
<keyword evidence="2" id="KW-1185">Reference proteome</keyword>